<dbReference type="AlphaFoldDB" id="A0A8S7EMN2"/>
<sequence length="158" mass="17183">MSFKLSRSQFLQVFAVMQSIKLINGHTSNGAAPRILWGSNNIDKAQFAPLLGLISETPLMQSLKSLPPGCIAPILINPFVEGGYLPNVGPGFIASHETEDLNINSEGFFGAMDAHLCMAFTNLIRLANKRVDSLASPGDAFTGFLIQRRDKKYSADKL</sequence>
<gene>
    <name evidence="1" type="ORF">FPS11_25545</name>
</gene>
<reference evidence="1 2" key="1">
    <citation type="submission" date="2019-07" db="EMBL/GenBank/DDBJ databases">
        <authorList>
            <consortium name="GenomeTrakr network: Whole genome sequencing for foodborne pathogen traceback"/>
        </authorList>
    </citation>
    <scope>NUCLEOTIDE SEQUENCE [LARGE SCALE GENOMIC DNA]</scope>
    <source>
        <strain evidence="1 2">PSU-1859</strain>
    </source>
</reference>
<evidence type="ECO:0000313" key="2">
    <source>
        <dbReference type="Proteomes" id="UP000543252"/>
    </source>
</evidence>
<organism evidence="1 2">
    <name type="scientific">Escherichia coli</name>
    <dbReference type="NCBI Taxonomy" id="562"/>
    <lineage>
        <taxon>Bacteria</taxon>
        <taxon>Pseudomonadati</taxon>
        <taxon>Pseudomonadota</taxon>
        <taxon>Gammaproteobacteria</taxon>
        <taxon>Enterobacterales</taxon>
        <taxon>Enterobacteriaceae</taxon>
        <taxon>Escherichia</taxon>
    </lineage>
</organism>
<proteinExistence type="predicted"/>
<comment type="caution">
    <text evidence="1">The sequence shown here is derived from an EMBL/GenBank/DDBJ whole genome shotgun (WGS) entry which is preliminary data.</text>
</comment>
<protein>
    <submittedName>
        <fullName evidence="1">Uncharacterized protein</fullName>
    </submittedName>
</protein>
<evidence type="ECO:0000313" key="1">
    <source>
        <dbReference type="EMBL" id="EFB3618206.1"/>
    </source>
</evidence>
<dbReference type="Proteomes" id="UP000543252">
    <property type="component" value="Unassembled WGS sequence"/>
</dbReference>
<dbReference type="EMBL" id="AASFMQ010000060">
    <property type="protein sequence ID" value="EFB3618206.1"/>
    <property type="molecule type" value="Genomic_DNA"/>
</dbReference>
<feature type="non-terminal residue" evidence="1">
    <location>
        <position position="158"/>
    </location>
</feature>
<name>A0A8S7EMN2_ECOLX</name>
<accession>A0A8S7EMN2</accession>